<keyword evidence="2" id="KW-0472">Membrane</keyword>
<name>A0A7T4R2R9_9GAMM</name>
<comment type="subcellular location">
    <subcellularLocation>
        <location evidence="2">Cell outer membrane</location>
    </subcellularLocation>
</comment>
<keyword evidence="5" id="KW-1185">Reference proteome</keyword>
<feature type="chain" id="PRO_5033170838" description="LPS-assembly protein LptD" evidence="2">
    <location>
        <begin position="21"/>
        <end position="801"/>
    </location>
</feature>
<comment type="caution">
    <text evidence="2">Lacks conserved residue(s) required for the propagation of feature annotation.</text>
</comment>
<dbReference type="GO" id="GO:0015920">
    <property type="term" value="P:lipopolysaccharide transport"/>
    <property type="evidence" value="ECO:0007669"/>
    <property type="project" value="InterPro"/>
</dbReference>
<protein>
    <recommendedName>
        <fullName evidence="2">LPS-assembly protein LptD</fullName>
    </recommendedName>
</protein>
<dbReference type="InterPro" id="IPR007543">
    <property type="entry name" value="LptD_C"/>
</dbReference>
<dbReference type="Pfam" id="PF04453">
    <property type="entry name" value="LptD"/>
    <property type="match status" value="1"/>
</dbReference>
<evidence type="ECO:0000256" key="2">
    <source>
        <dbReference type="HAMAP-Rule" id="MF_01411"/>
    </source>
</evidence>
<dbReference type="InterPro" id="IPR050218">
    <property type="entry name" value="LptD"/>
</dbReference>
<evidence type="ECO:0000313" key="5">
    <source>
        <dbReference type="Proteomes" id="UP000596063"/>
    </source>
</evidence>
<dbReference type="GO" id="GO:0009279">
    <property type="term" value="C:cell outer membrane"/>
    <property type="evidence" value="ECO:0007669"/>
    <property type="project" value="UniProtKB-SubCell"/>
</dbReference>
<dbReference type="GO" id="GO:1990351">
    <property type="term" value="C:transporter complex"/>
    <property type="evidence" value="ECO:0007669"/>
    <property type="project" value="TreeGrafter"/>
</dbReference>
<dbReference type="InterPro" id="IPR020889">
    <property type="entry name" value="LipoPS_assembly_LptD"/>
</dbReference>
<feature type="signal peptide" evidence="2">
    <location>
        <begin position="1"/>
        <end position="20"/>
    </location>
</feature>
<reference evidence="4 5" key="1">
    <citation type="submission" date="2020-12" db="EMBL/GenBank/DDBJ databases">
        <authorList>
            <person name="Shan Y."/>
        </authorList>
    </citation>
    <scope>NUCLEOTIDE SEQUENCE [LARGE SCALE GENOMIC DNA]</scope>
    <source>
        <strain evidence="5">csc3.9</strain>
    </source>
</reference>
<dbReference type="GO" id="GO:0043165">
    <property type="term" value="P:Gram-negative-bacterium-type cell outer membrane assembly"/>
    <property type="evidence" value="ECO:0007669"/>
    <property type="project" value="UniProtKB-UniRule"/>
</dbReference>
<keyword evidence="2" id="KW-0732">Signal</keyword>
<gene>
    <name evidence="2" type="primary">lptD</name>
    <name evidence="4" type="ORF">I6N98_05940</name>
</gene>
<evidence type="ECO:0000259" key="3">
    <source>
        <dbReference type="Pfam" id="PF04453"/>
    </source>
</evidence>
<comment type="function">
    <text evidence="2">Together with LptE, is involved in the assembly of lipopolysaccharide (LPS) at the surface of the outer membrane.</text>
</comment>
<keyword evidence="1 2" id="KW-0998">Cell outer membrane</keyword>
<comment type="subunit">
    <text evidence="2">Component of the lipopolysaccharide transport and assembly complex. Interacts with LptE and LptA.</text>
</comment>
<dbReference type="HAMAP" id="MF_01411">
    <property type="entry name" value="LPS_assembly_LptD"/>
    <property type="match status" value="1"/>
</dbReference>
<dbReference type="PANTHER" id="PTHR30189">
    <property type="entry name" value="LPS-ASSEMBLY PROTEIN"/>
    <property type="match status" value="1"/>
</dbReference>
<evidence type="ECO:0000256" key="1">
    <source>
        <dbReference type="ARBA" id="ARBA00023237"/>
    </source>
</evidence>
<proteinExistence type="inferred from homology"/>
<dbReference type="EMBL" id="CP066167">
    <property type="protein sequence ID" value="QQD19393.1"/>
    <property type="molecule type" value="Genomic_DNA"/>
</dbReference>
<accession>A0A7T4R2R9</accession>
<dbReference type="AlphaFoldDB" id="A0A7T4R2R9"/>
<dbReference type="Proteomes" id="UP000596063">
    <property type="component" value="Chromosome"/>
</dbReference>
<organism evidence="4 5">
    <name type="scientific">Spongiibacter nanhainus</name>
    <dbReference type="NCBI Taxonomy" id="2794344"/>
    <lineage>
        <taxon>Bacteria</taxon>
        <taxon>Pseudomonadati</taxon>
        <taxon>Pseudomonadota</taxon>
        <taxon>Gammaproteobacteria</taxon>
        <taxon>Cellvibrionales</taxon>
        <taxon>Spongiibacteraceae</taxon>
        <taxon>Spongiibacter</taxon>
    </lineage>
</organism>
<comment type="similarity">
    <text evidence="2">Belongs to the LptD family.</text>
</comment>
<sequence precursor="true">MPHRLTISILFLALSTTAYGQDACQALNSDAKSAPQINLDSLSLPEYYRHWNWVPNDMLPSDARCQTSPGCEGRFIEPARDWIGADQDPATAPLNVASDTIESVGDQATMTGDVQLRKGNLSLDAGYAQYRRSDSTVLLRDNVTLRQPGVMMRGQFALIDTNRGLGELEQAEILSHDSGARGAAGRIARSDFGRFELSDASYTQCTPDNETWSLHAKEIELDFESGRGVAKGTSIRVYDIPVFYTPYLNFPVDDRRATGFLFPTFGLANNQLDISTPYYLNLAPNYDLILTPRFIEERGEALESEFRYLNGISEWGIKTSYLPEDQQKGEDRWLLDIQEKGFFSDSWSSEVDYTRVSDEDYFDDLGLANLEVKRSTHLNQQAQLSFLNNSWAARVEVQRYQTIAAVEDPYRKLPQIGLQYRAPARNFQLEPSMELEYTYFDHNDSVEDGGNQITGQRLYGTVGASFPMRWRWGFIKPSLESRNVAYELVDADLVGAEENPNASSTQGSIDAGLFFERPLTVAGSDLTQTLEPRLFYRYAEFTDQSDQPDFDTSALTFTYQQLFRSSRFTGHDRLDDADQLTVGVTSRFIEHGAGREFLTLSVGQLYYFSDGEVQLPGDPIRDASNSDIATQVRLLPSERQSFSIDMLMDARQGVINQSNLSYHQRGDSGALLNVAYTFRREGNQFGGLEDDVMQAEASVSVPVNNQWKLFAKTHYDFEDNRPVENLVGAEYQNCCWLTRVVYQRALEPDDNNLSNNTVAGNSGTEVNSAVLVEFQLKGLGGLGTAVTSVLKESIFGYQADE</sequence>
<dbReference type="KEGG" id="snan:I6N98_05940"/>
<dbReference type="RefSeq" id="WP_198570878.1">
    <property type="nucleotide sequence ID" value="NZ_CP066167.1"/>
</dbReference>
<evidence type="ECO:0000313" key="4">
    <source>
        <dbReference type="EMBL" id="QQD19393.1"/>
    </source>
</evidence>
<feature type="domain" description="LptD C-terminal" evidence="3">
    <location>
        <begin position="331"/>
        <end position="707"/>
    </location>
</feature>
<dbReference type="PANTHER" id="PTHR30189:SF1">
    <property type="entry name" value="LPS-ASSEMBLY PROTEIN LPTD"/>
    <property type="match status" value="1"/>
</dbReference>